<keyword evidence="2" id="KW-0812">Transmembrane</keyword>
<keyword evidence="5" id="KW-1185">Reference proteome</keyword>
<dbReference type="AlphaFoldDB" id="A0A856MP84"/>
<dbReference type="EMBL" id="CP030118">
    <property type="protein sequence ID" value="QDL11097.1"/>
    <property type="molecule type" value="Genomic_DNA"/>
</dbReference>
<dbReference type="RefSeq" id="WP_171977580.1">
    <property type="nucleotide sequence ID" value="NZ_CAWOXK010000001.1"/>
</dbReference>
<gene>
    <name evidence="4" type="ORF">DP114_27230</name>
</gene>
<evidence type="ECO:0000256" key="1">
    <source>
        <dbReference type="SAM" id="MobiDB-lite"/>
    </source>
</evidence>
<dbReference type="SUPFAM" id="SSF52540">
    <property type="entry name" value="P-loop containing nucleoside triphosphate hydrolases"/>
    <property type="match status" value="1"/>
</dbReference>
<evidence type="ECO:0000313" key="4">
    <source>
        <dbReference type="EMBL" id="QDL11097.1"/>
    </source>
</evidence>
<protein>
    <recommendedName>
        <fullName evidence="3">Novel STAND NTPase 1 domain-containing protein</fullName>
    </recommendedName>
</protein>
<evidence type="ECO:0000256" key="2">
    <source>
        <dbReference type="SAM" id="Phobius"/>
    </source>
</evidence>
<dbReference type="Proteomes" id="UP000503129">
    <property type="component" value="Chromosome"/>
</dbReference>
<keyword evidence="2" id="KW-0472">Membrane</keyword>
<dbReference type="Pfam" id="PF20703">
    <property type="entry name" value="nSTAND1"/>
    <property type="match status" value="1"/>
</dbReference>
<sequence>MTENKNSDNQESVRNSNDNKRIQGGYIGGNFSGNYNNSGDYVEGTLYSVQGEANVLTFNQTEILQISEKAITARELIITSPYKGLKPFESRDKELFFGRDNFITTLVDELEHTNLILLLGASGSGKSSVVRAGLIPWLERKYGTAFINLTFTPDADPFESFYASLLGNKYSQKEAIMAREVKSETLIQVVDKLKKPDDFWLIFIDQFEELFAISDESKRDEFVNGLIRLSQAKLPKVKIIATMRADFFERLREFPQLVEVTQKHRPMIVEMQPNELRLAIEQPAAHHGVVFEAGLVDTIIASIQGQAGYLPLLEYTLNLLWSEEVKTGSINDRTLNISTYQNIGGVTGALQKHVDNLYKELSSSEKLAVQRIFLKLVGIGDNAEFGIQWKPVRRRALLSEFGDDERAVLLKLVNENLLVSNAELLENSSKKGLFSSSKLEKSDSTIEITHEILLTCWDELRDWIQKNRLGIALRNRLYEDVKRWKIKKPEDELWSGSKLEQILELKKDDNFHQVLGGFNDDANQFIDASVGVRDRQLTRTRIFAGVGLTLAALTTVISVVAIVQQQEAKKQSIISMTQTVESRLLVNNQFDAMVQAIKAKKELKNLWLGKDSVSQPFLALGKGCLG</sequence>
<dbReference type="InterPro" id="IPR049052">
    <property type="entry name" value="nSTAND1"/>
</dbReference>
<dbReference type="Gene3D" id="3.40.50.300">
    <property type="entry name" value="P-loop containing nucleotide triphosphate hydrolases"/>
    <property type="match status" value="1"/>
</dbReference>
<feature type="domain" description="Novel STAND NTPase 1" evidence="3">
    <location>
        <begin position="81"/>
        <end position="488"/>
    </location>
</feature>
<keyword evidence="2" id="KW-1133">Transmembrane helix</keyword>
<dbReference type="KEGG" id="bsen:DP114_27230"/>
<reference evidence="4 5" key="1">
    <citation type="submission" date="2018-06" db="EMBL/GenBank/DDBJ databases">
        <title>Comparative genomics of Brasilonema spp. strains.</title>
        <authorList>
            <person name="Alvarenga D.O."/>
            <person name="Fiore M.F."/>
            <person name="Varani A.M."/>
        </authorList>
    </citation>
    <scope>NUCLEOTIDE SEQUENCE [LARGE SCALE GENOMIC DNA]</scope>
    <source>
        <strain evidence="4 5">CENA114</strain>
    </source>
</reference>
<feature type="transmembrane region" description="Helical" evidence="2">
    <location>
        <begin position="542"/>
        <end position="563"/>
    </location>
</feature>
<organism evidence="4 5">
    <name type="scientific">Brasilonema sennae CENA114</name>
    <dbReference type="NCBI Taxonomy" id="415709"/>
    <lineage>
        <taxon>Bacteria</taxon>
        <taxon>Bacillati</taxon>
        <taxon>Cyanobacteriota</taxon>
        <taxon>Cyanophyceae</taxon>
        <taxon>Nostocales</taxon>
        <taxon>Scytonemataceae</taxon>
        <taxon>Brasilonema</taxon>
        <taxon>Bromeliae group (in: Brasilonema)</taxon>
    </lineage>
</organism>
<evidence type="ECO:0000313" key="5">
    <source>
        <dbReference type="Proteomes" id="UP000503129"/>
    </source>
</evidence>
<accession>A0A856MP84</accession>
<dbReference type="InterPro" id="IPR027417">
    <property type="entry name" value="P-loop_NTPase"/>
</dbReference>
<proteinExistence type="predicted"/>
<feature type="region of interest" description="Disordered" evidence="1">
    <location>
        <begin position="1"/>
        <end position="21"/>
    </location>
</feature>
<name>A0A856MP84_9CYAN</name>
<evidence type="ECO:0000259" key="3">
    <source>
        <dbReference type="Pfam" id="PF20703"/>
    </source>
</evidence>